<evidence type="ECO:0000256" key="5">
    <source>
        <dbReference type="ARBA" id="ARBA00023242"/>
    </source>
</evidence>
<organism evidence="7 8">
    <name type="scientific">Kingdonia uniflora</name>
    <dbReference type="NCBI Taxonomy" id="39325"/>
    <lineage>
        <taxon>Eukaryota</taxon>
        <taxon>Viridiplantae</taxon>
        <taxon>Streptophyta</taxon>
        <taxon>Embryophyta</taxon>
        <taxon>Tracheophyta</taxon>
        <taxon>Spermatophyta</taxon>
        <taxon>Magnoliopsida</taxon>
        <taxon>Ranunculales</taxon>
        <taxon>Circaeasteraceae</taxon>
        <taxon>Kingdonia</taxon>
    </lineage>
</organism>
<keyword evidence="4" id="KW-0804">Transcription</keyword>
<reference evidence="7 8" key="1">
    <citation type="journal article" date="2020" name="IScience">
        <title>Genome Sequencing of the Endangered Kingdonia uniflora (Circaeasteraceae, Ranunculales) Reveals Potential Mechanisms of Evolutionary Specialization.</title>
        <authorList>
            <person name="Sun Y."/>
            <person name="Deng T."/>
            <person name="Zhang A."/>
            <person name="Moore M.J."/>
            <person name="Landis J.B."/>
            <person name="Lin N."/>
            <person name="Zhang H."/>
            <person name="Zhang X."/>
            <person name="Huang J."/>
            <person name="Zhang X."/>
            <person name="Sun H."/>
            <person name="Wang H."/>
        </authorList>
    </citation>
    <scope>NUCLEOTIDE SEQUENCE [LARGE SCALE GENOMIC DNA]</scope>
    <source>
        <strain evidence="7">TB1705</strain>
        <tissue evidence="7">Leaf</tissue>
    </source>
</reference>
<evidence type="ECO:0000313" key="8">
    <source>
        <dbReference type="Proteomes" id="UP000541444"/>
    </source>
</evidence>
<evidence type="ECO:0000256" key="3">
    <source>
        <dbReference type="ARBA" id="ARBA00023125"/>
    </source>
</evidence>
<evidence type="ECO:0000256" key="4">
    <source>
        <dbReference type="ARBA" id="ARBA00023163"/>
    </source>
</evidence>
<keyword evidence="3" id="KW-0238">DNA-binding</keyword>
<protein>
    <recommendedName>
        <fullName evidence="6">TF-B3 domain-containing protein</fullName>
    </recommendedName>
</protein>
<evidence type="ECO:0000259" key="6">
    <source>
        <dbReference type="SMART" id="SM01019"/>
    </source>
</evidence>
<dbReference type="AlphaFoldDB" id="A0A7J7MW05"/>
<dbReference type="CDD" id="cd10017">
    <property type="entry name" value="B3_DNA"/>
    <property type="match status" value="1"/>
</dbReference>
<gene>
    <name evidence="7" type="ORF">GIB67_032728</name>
</gene>
<dbReference type="EMBL" id="JACGCM010001204">
    <property type="protein sequence ID" value="KAF6159111.1"/>
    <property type="molecule type" value="Genomic_DNA"/>
</dbReference>
<comment type="subcellular location">
    <subcellularLocation>
        <location evidence="1">Nucleus</location>
    </subcellularLocation>
</comment>
<sequence>VDYTVLYESQFLMELQSHSCLTTTEASYLTIGTIKPPLNKQQDFLQYPFNGLESLRELQGGKKLEQTLSFENQNTVLDSVPTFFGLWGNTRINQQVVADHAEKSTRAKTCARERAKEVQQSLDPEYPSFVKSMVRSTCLPAQFCDLYLPKNDVMVTLVDEKDEECQVKFKSGGFSVGWTGFSTAHNLVDGDALVFQLVKDVKFQAISRMPTSTSEPIYGFVHETYVCEKALKEEYLHDASQAEGFVNETEKVHLEQLNYLKEVLNKVTEADMPTEV</sequence>
<dbReference type="SMART" id="SM01019">
    <property type="entry name" value="B3"/>
    <property type="match status" value="1"/>
</dbReference>
<evidence type="ECO:0000313" key="7">
    <source>
        <dbReference type="EMBL" id="KAF6159111.1"/>
    </source>
</evidence>
<dbReference type="Pfam" id="PF02362">
    <property type="entry name" value="B3"/>
    <property type="match status" value="1"/>
</dbReference>
<dbReference type="OrthoDB" id="1909330at2759"/>
<dbReference type="Gene3D" id="2.40.330.10">
    <property type="entry name" value="DNA-binding pseudobarrel domain"/>
    <property type="match status" value="1"/>
</dbReference>
<feature type="domain" description="TF-B3" evidence="6">
    <location>
        <begin position="129"/>
        <end position="209"/>
    </location>
</feature>
<evidence type="ECO:0000256" key="2">
    <source>
        <dbReference type="ARBA" id="ARBA00023015"/>
    </source>
</evidence>
<keyword evidence="2" id="KW-0805">Transcription regulation</keyword>
<dbReference type="GO" id="GO:0003677">
    <property type="term" value="F:DNA binding"/>
    <property type="evidence" value="ECO:0007669"/>
    <property type="project" value="UniProtKB-KW"/>
</dbReference>
<dbReference type="InterPro" id="IPR044837">
    <property type="entry name" value="REM16-like"/>
</dbReference>
<comment type="caution">
    <text evidence="7">The sequence shown here is derived from an EMBL/GenBank/DDBJ whole genome shotgun (WGS) entry which is preliminary data.</text>
</comment>
<dbReference type="GO" id="GO:0005634">
    <property type="term" value="C:nucleus"/>
    <property type="evidence" value="ECO:0007669"/>
    <property type="project" value="UniProtKB-SubCell"/>
</dbReference>
<dbReference type="PANTHER" id="PTHR31391">
    <property type="entry name" value="B3 DOMAIN-CONTAINING PROTEIN OS11G0197600-RELATED"/>
    <property type="match status" value="1"/>
</dbReference>
<dbReference type="InterPro" id="IPR003340">
    <property type="entry name" value="B3_DNA-bd"/>
</dbReference>
<dbReference type="PANTHER" id="PTHR31391:SF4">
    <property type="entry name" value="B3 DOMAIN-CONTAINING PROTEIN OS03G0184500"/>
    <property type="match status" value="1"/>
</dbReference>
<dbReference type="SUPFAM" id="SSF101936">
    <property type="entry name" value="DNA-binding pseudobarrel domain"/>
    <property type="match status" value="1"/>
</dbReference>
<keyword evidence="5" id="KW-0539">Nucleus</keyword>
<feature type="non-terminal residue" evidence="7">
    <location>
        <position position="276"/>
    </location>
</feature>
<accession>A0A7J7MW05</accession>
<keyword evidence="8" id="KW-1185">Reference proteome</keyword>
<name>A0A7J7MW05_9MAGN</name>
<evidence type="ECO:0000256" key="1">
    <source>
        <dbReference type="ARBA" id="ARBA00004123"/>
    </source>
</evidence>
<proteinExistence type="predicted"/>
<dbReference type="Proteomes" id="UP000541444">
    <property type="component" value="Unassembled WGS sequence"/>
</dbReference>
<dbReference type="InterPro" id="IPR015300">
    <property type="entry name" value="DNA-bd_pseudobarrel_sf"/>
</dbReference>
<feature type="non-terminal residue" evidence="7">
    <location>
        <position position="1"/>
    </location>
</feature>